<organism evidence="5">
    <name type="scientific">Salmonella enterica</name>
    <name type="common">Salmonella choleraesuis</name>
    <dbReference type="NCBI Taxonomy" id="28901"/>
    <lineage>
        <taxon>Bacteria</taxon>
        <taxon>Pseudomonadati</taxon>
        <taxon>Pseudomonadota</taxon>
        <taxon>Gammaproteobacteria</taxon>
        <taxon>Enterobacterales</taxon>
        <taxon>Enterobacteriaceae</taxon>
        <taxon>Salmonella</taxon>
    </lineage>
</organism>
<keyword evidence="2 5" id="KW-0808">Transferase</keyword>
<dbReference type="SUPFAM" id="SSF53335">
    <property type="entry name" value="S-adenosyl-L-methionine-dependent methyltransferases"/>
    <property type="match status" value="1"/>
</dbReference>
<reference evidence="5" key="1">
    <citation type="submission" date="2018-07" db="EMBL/GenBank/DDBJ databases">
        <authorList>
            <consortium name="GenomeTrakr network: Whole genome sequencing for foodborne pathogen traceback"/>
        </authorList>
    </citation>
    <scope>NUCLEOTIDE SEQUENCE</scope>
    <source>
        <strain evidence="5">CFSAN046216</strain>
    </source>
</reference>
<dbReference type="EC" id="2.1.1.-" evidence="3"/>
<dbReference type="InterPro" id="IPR002941">
    <property type="entry name" value="DNA_methylase_N4/N6"/>
</dbReference>
<evidence type="ECO:0000313" key="5">
    <source>
        <dbReference type="EMBL" id="EBQ1675753.1"/>
    </source>
</evidence>
<proteinExistence type="inferred from homology"/>
<dbReference type="EMBL" id="AAGOCO010000018">
    <property type="protein sequence ID" value="EBQ1675753.1"/>
    <property type="molecule type" value="Genomic_DNA"/>
</dbReference>
<dbReference type="PANTHER" id="PTHR13370">
    <property type="entry name" value="RNA METHYLASE-RELATED"/>
    <property type="match status" value="1"/>
</dbReference>
<dbReference type="InterPro" id="IPR001091">
    <property type="entry name" value="RM_Methyltransferase"/>
</dbReference>
<keyword evidence="1 5" id="KW-0489">Methyltransferase</keyword>
<dbReference type="GO" id="GO:0003677">
    <property type="term" value="F:DNA binding"/>
    <property type="evidence" value="ECO:0007669"/>
    <property type="project" value="InterPro"/>
</dbReference>
<dbReference type="Pfam" id="PF01555">
    <property type="entry name" value="N6_N4_Mtase"/>
    <property type="match status" value="1"/>
</dbReference>
<gene>
    <name evidence="5" type="ORF">A0212_18870</name>
</gene>
<comment type="caution">
    <text evidence="5">The sequence shown here is derived from an EMBL/GenBank/DDBJ whole genome shotgun (WGS) entry which is preliminary data.</text>
</comment>
<accession>A0A5U4SD97</accession>
<comment type="similarity">
    <text evidence="3">Belongs to the N(4)/N(6)-methyltransferase family.</text>
</comment>
<dbReference type="InterPro" id="IPR029063">
    <property type="entry name" value="SAM-dependent_MTases_sf"/>
</dbReference>
<sequence>MKLNDVVIYEPSDVFVSIEKFRKEYGRCTCAMFDPWYNKGVGGVRDDYVEYTSEILNELATIADHIYFWGFPEIIARFIQLIPPSHNYNSWLTWFYKNNPSVIKGWRSAQMTCLHISTPNAKMYPEHFLNESQLKKQSEGKLRYMPGPPSVIEVPLNIGFIRRNEQTGHPAQKPEGVYNPLIKMVTKPGDIVFDPMCGSGTTGAVCMELNRRSILADINPEYVLITQKRLKAQKDKDSKNQNE</sequence>
<dbReference type="AlphaFoldDB" id="A0A5U4SD97"/>
<evidence type="ECO:0000256" key="1">
    <source>
        <dbReference type="ARBA" id="ARBA00022603"/>
    </source>
</evidence>
<evidence type="ECO:0000256" key="3">
    <source>
        <dbReference type="RuleBase" id="RU362026"/>
    </source>
</evidence>
<dbReference type="PRINTS" id="PR00508">
    <property type="entry name" value="S21N4MTFRASE"/>
</dbReference>
<dbReference type="GO" id="GO:0032259">
    <property type="term" value="P:methylation"/>
    <property type="evidence" value="ECO:0007669"/>
    <property type="project" value="UniProtKB-KW"/>
</dbReference>
<evidence type="ECO:0000259" key="4">
    <source>
        <dbReference type="Pfam" id="PF01555"/>
    </source>
</evidence>
<feature type="domain" description="DNA methylase N-4/N-6" evidence="4">
    <location>
        <begin position="86"/>
        <end position="228"/>
    </location>
</feature>
<evidence type="ECO:0000256" key="2">
    <source>
        <dbReference type="ARBA" id="ARBA00022679"/>
    </source>
</evidence>
<protein>
    <recommendedName>
        <fullName evidence="3">Methyltransferase</fullName>
        <ecNumber evidence="3">2.1.1.-</ecNumber>
    </recommendedName>
</protein>
<dbReference type="GO" id="GO:0005737">
    <property type="term" value="C:cytoplasm"/>
    <property type="evidence" value="ECO:0007669"/>
    <property type="project" value="TreeGrafter"/>
</dbReference>
<dbReference type="Gene3D" id="3.40.50.150">
    <property type="entry name" value="Vaccinia Virus protein VP39"/>
    <property type="match status" value="1"/>
</dbReference>
<dbReference type="PANTHER" id="PTHR13370:SF3">
    <property type="entry name" value="TRNA (GUANINE(10)-N2)-METHYLTRANSFERASE HOMOLOG"/>
    <property type="match status" value="1"/>
</dbReference>
<dbReference type="GO" id="GO:0008170">
    <property type="term" value="F:N-methyltransferase activity"/>
    <property type="evidence" value="ECO:0007669"/>
    <property type="project" value="InterPro"/>
</dbReference>
<name>A0A5U4SD97_SALER</name>